<feature type="region of interest" description="Disordered" evidence="2">
    <location>
        <begin position="255"/>
        <end position="275"/>
    </location>
</feature>
<dbReference type="InterPro" id="IPR036388">
    <property type="entry name" value="WH-like_DNA-bd_sf"/>
</dbReference>
<dbReference type="Gene3D" id="3.40.50.300">
    <property type="entry name" value="P-loop containing nucleotide triphosphate hydrolases"/>
    <property type="match status" value="1"/>
</dbReference>
<name>A0A6J8DUH2_MYTCO</name>
<dbReference type="AlphaFoldDB" id="A0A6J8DUH2"/>
<dbReference type="InterPro" id="IPR007110">
    <property type="entry name" value="Ig-like_dom"/>
</dbReference>
<proteinExistence type="predicted"/>
<keyword evidence="3" id="KW-1133">Transmembrane helix</keyword>
<dbReference type="EMBL" id="CACVKT020007831">
    <property type="protein sequence ID" value="CAC5411131.1"/>
    <property type="molecule type" value="Genomic_DNA"/>
</dbReference>
<dbReference type="Pfam" id="PF25244">
    <property type="entry name" value="PML_C"/>
    <property type="match status" value="1"/>
</dbReference>
<reference evidence="5 6" key="1">
    <citation type="submission" date="2020-06" db="EMBL/GenBank/DDBJ databases">
        <authorList>
            <person name="Li R."/>
            <person name="Bekaert M."/>
        </authorList>
    </citation>
    <scope>NUCLEOTIDE SEQUENCE [LARGE SCALE GENOMIC DNA]</scope>
    <source>
        <strain evidence="6">wild</strain>
    </source>
</reference>
<dbReference type="PANTHER" id="PTHR12449">
    <property type="entry name" value="DEATH DOMAIN-CONTAINING PROTEIN"/>
    <property type="match status" value="1"/>
</dbReference>
<dbReference type="PROSITE" id="PS50835">
    <property type="entry name" value="IG_LIKE"/>
    <property type="match status" value="1"/>
</dbReference>
<dbReference type="InterPro" id="IPR027417">
    <property type="entry name" value="P-loop_NTPase"/>
</dbReference>
<dbReference type="PANTHER" id="PTHR12449:SF18">
    <property type="entry name" value="DEATH DOMAIN-CONTAINING PROTEIN"/>
    <property type="match status" value="1"/>
</dbReference>
<evidence type="ECO:0000256" key="2">
    <source>
        <dbReference type="SAM" id="MobiDB-lite"/>
    </source>
</evidence>
<dbReference type="InterPro" id="IPR039788">
    <property type="entry name" value="NOL4/NOL4L"/>
</dbReference>
<keyword evidence="3" id="KW-0472">Membrane</keyword>
<dbReference type="Proteomes" id="UP000507470">
    <property type="component" value="Unassembled WGS sequence"/>
</dbReference>
<evidence type="ECO:0000259" key="4">
    <source>
        <dbReference type="PROSITE" id="PS50835"/>
    </source>
</evidence>
<dbReference type="InterPro" id="IPR057617">
    <property type="entry name" value="PML_C"/>
</dbReference>
<feature type="domain" description="Ig-like" evidence="4">
    <location>
        <begin position="164"/>
        <end position="256"/>
    </location>
</feature>
<evidence type="ECO:0000313" key="5">
    <source>
        <dbReference type="EMBL" id="CAC5411131.1"/>
    </source>
</evidence>
<feature type="compositionally biased region" description="Polar residues" evidence="2">
    <location>
        <begin position="462"/>
        <end position="475"/>
    </location>
</feature>
<feature type="compositionally biased region" description="Acidic residues" evidence="2">
    <location>
        <begin position="447"/>
        <end position="456"/>
    </location>
</feature>
<dbReference type="Pfam" id="PF16095">
    <property type="entry name" value="COR-A"/>
    <property type="match status" value="1"/>
</dbReference>
<organism evidence="5 6">
    <name type="scientific">Mytilus coruscus</name>
    <name type="common">Sea mussel</name>
    <dbReference type="NCBI Taxonomy" id="42192"/>
    <lineage>
        <taxon>Eukaryota</taxon>
        <taxon>Metazoa</taxon>
        <taxon>Spiralia</taxon>
        <taxon>Lophotrochozoa</taxon>
        <taxon>Mollusca</taxon>
        <taxon>Bivalvia</taxon>
        <taxon>Autobranchia</taxon>
        <taxon>Pteriomorphia</taxon>
        <taxon>Mytilida</taxon>
        <taxon>Mytiloidea</taxon>
        <taxon>Mytilidae</taxon>
        <taxon>Mytilinae</taxon>
        <taxon>Mytilus</taxon>
    </lineage>
</organism>
<protein>
    <recommendedName>
        <fullName evidence="4">Ig-like domain-containing protein</fullName>
    </recommendedName>
</protein>
<dbReference type="SUPFAM" id="SSF52540">
    <property type="entry name" value="P-loop containing nucleoside triphosphate hydrolases"/>
    <property type="match status" value="1"/>
</dbReference>
<evidence type="ECO:0000256" key="3">
    <source>
        <dbReference type="SAM" id="Phobius"/>
    </source>
</evidence>
<dbReference type="InterPro" id="IPR032171">
    <property type="entry name" value="COR-A"/>
</dbReference>
<dbReference type="PROSITE" id="PS51419">
    <property type="entry name" value="RAB"/>
    <property type="match status" value="1"/>
</dbReference>
<feature type="compositionally biased region" description="Basic and acidic residues" evidence="2">
    <location>
        <begin position="476"/>
        <end position="485"/>
    </location>
</feature>
<keyword evidence="6" id="KW-1185">Reference proteome</keyword>
<feature type="transmembrane region" description="Helical" evidence="3">
    <location>
        <begin position="136"/>
        <end position="156"/>
    </location>
</feature>
<accession>A0A6J8DUH2</accession>
<dbReference type="OrthoDB" id="5962960at2759"/>
<dbReference type="Gene3D" id="3.30.70.1390">
    <property type="entry name" value="ROC domain from the Parkinson's disease-associated leucine-rich repeat kinase 2"/>
    <property type="match status" value="2"/>
</dbReference>
<evidence type="ECO:0000313" key="6">
    <source>
        <dbReference type="Proteomes" id="UP000507470"/>
    </source>
</evidence>
<dbReference type="Pfam" id="PF08477">
    <property type="entry name" value="Roc"/>
    <property type="match status" value="1"/>
</dbReference>
<dbReference type="Gene3D" id="1.10.10.10">
    <property type="entry name" value="Winged helix-like DNA-binding domain superfamily/Winged helix DNA-binding domain"/>
    <property type="match status" value="1"/>
</dbReference>
<sequence length="1030" mass="119223">MLDAEFENYKQEYIAQKLLNEAYSAHNALDDCRTLMSLVKKTEKVDVLISDYFYSTHQVSVHGVQPNVESLEHLLKNKVLPRTIFKKLEDSTLSYNHLKIAYHRDGFDGLFYLLSEKTGSGKARISNNRVSQSRQVSYIIIYLIAVNMATIVIAAFKSYVFVPPKILSQETIKYDQGGKTTVLKCNVLSYLPLTSAAWCRLLPQNECVDIQSSIVWKGKGLRTIIFETSEELESATYKCMAGNIIGVVESPPVQLNENENDEPLPASTPSSSTNDDMQTNIHELFQKEECGKHYFARVIFIGKNGVGKTSLMRRLLWGTKEQSSSTQSTDGIDIKKCNLNVRDGNWSPCNKIDHDLARLIQQVYTERKVNVNEASGQIFEHSSFVQGNLSLSSYNSEVECNQALVLHEKISHDHQMEVNNQSSQDKPNQIEVYESRFNFGTNNMTEDSSDTDDSSVDETKGESGNNINYENGKNFKTTERDSSQEKANKIQFENFEDNQINYSEVDNRTGLENDENIVQMTSSVINSCLHRNGDESHDMLAFCALWDFAGQKDFYATHQVFLSKCAVFLLVTDSLESSHADKLWIDFKDSAQYVRFWFDTIHCYWSTTKDCRLDPPIIVVCTNEDKIKDRKKRQMRQNKFKKNLGKILKEQKKKDHLRNIYFVSNTDDDDNVFQEIRQDISSQAMKMTEWGRDCPLKWLLFQEIVGKLKDSNVPISTTTKLLTIAKHDSIGIHSDKEFKLCLQYFHDIGTVIYFDEENLKDHVILDPKWLIDAFRCLVSDKIENIIEISDDWQKLRETGELTDQLISRLFMKEPKLKFLENEQHLIEVMKRFDIIVKLWKSPTLYMPCMMESCSFKRVRKRFMKKSQSVNMTSWLCLEFEFLPPAFFNHILAWYIKQYHVSTIFDKETRTNRNALYRQIGVFDLDSSGCEQIVVCEGLNIIALQVWDTRKSGGTYGYLRKSLCQFIETIQKRYSLKISHTKSFKCKDGDFTMNRKKMADLYSADYRCLEHMENHLSEDLVKPWDFMDALL</sequence>
<gene>
    <name evidence="5" type="ORF">MCOR_44255</name>
</gene>
<keyword evidence="1" id="KW-0677">Repeat</keyword>
<keyword evidence="3" id="KW-0812">Transmembrane</keyword>
<evidence type="ECO:0000256" key="1">
    <source>
        <dbReference type="ARBA" id="ARBA00022737"/>
    </source>
</evidence>
<feature type="region of interest" description="Disordered" evidence="2">
    <location>
        <begin position="440"/>
        <end position="485"/>
    </location>
</feature>